<dbReference type="PANTHER" id="PTHR30372">
    <property type="entry name" value="LIPID-A-DISACCHARIDE SYNTHASE"/>
    <property type="match status" value="1"/>
</dbReference>
<dbReference type="PANTHER" id="PTHR30372:SF4">
    <property type="entry name" value="LIPID-A-DISACCHARIDE SYNTHASE, MITOCHONDRIAL-RELATED"/>
    <property type="match status" value="1"/>
</dbReference>
<dbReference type="InterPro" id="IPR003835">
    <property type="entry name" value="Glyco_trans_19"/>
</dbReference>
<comment type="similarity">
    <text evidence="2 11">Belongs to the LpxB family.</text>
</comment>
<dbReference type="GO" id="GO:0008915">
    <property type="term" value="F:lipid-A-disaccharide synthase activity"/>
    <property type="evidence" value="ECO:0007669"/>
    <property type="project" value="UniProtKB-EC"/>
</dbReference>
<reference evidence="12 13" key="1">
    <citation type="submission" date="2023-09" db="EMBL/GenBank/DDBJ databases">
        <authorList>
            <person name="Rey-Velasco X."/>
        </authorList>
    </citation>
    <scope>NUCLEOTIDE SEQUENCE [LARGE SCALE GENOMIC DNA]</scope>
    <source>
        <strain evidence="12 13">W345</strain>
    </source>
</reference>
<evidence type="ECO:0000256" key="2">
    <source>
        <dbReference type="ARBA" id="ARBA00007868"/>
    </source>
</evidence>
<keyword evidence="13" id="KW-1185">Reference proteome</keyword>
<dbReference type="RefSeq" id="WP_311364644.1">
    <property type="nucleotide sequence ID" value="NZ_JAVRIC010000008.1"/>
</dbReference>
<evidence type="ECO:0000256" key="1">
    <source>
        <dbReference type="ARBA" id="ARBA00002056"/>
    </source>
</evidence>
<sequence length="377" mass="41181">MKFALVAGETSGDILGASLIRALRGLYPQAQFYGVAGPRMVAAGCETIETIDALSVMGLSEVIKELPRLFRLRAELVTRFSDDRPDCMIGIDAPDFNLGLERRLRERGIKTVHYVSPTVWAWRQGRVHGIAKSCDLMLSLFPFEADFYREHAMRVAYVGHPLADELDATLTPAQGRAALGLVEQPCLAVLPGSRKAEVSMLMPLYADAARRLAERHPQLQFVVPVAKPSLRPLIEAAIAGHAPQQNWTLLDGQSREAMRAGEAVLLASGTATLECLLLGRPMVVGYRVAPFTAFLLRKVGLLKIERVSLPNLLCREPLVDELLQDDATGENFANAVSRLIDDPVAAQKQTDAFDAVRDELRRNAAAHAASAIAELLT</sequence>
<dbReference type="EMBL" id="JAVRIC010000008">
    <property type="protein sequence ID" value="MDT0497253.1"/>
    <property type="molecule type" value="Genomic_DNA"/>
</dbReference>
<keyword evidence="9 11" id="KW-0443">Lipid metabolism</keyword>
<evidence type="ECO:0000256" key="11">
    <source>
        <dbReference type="HAMAP-Rule" id="MF_00392"/>
    </source>
</evidence>
<keyword evidence="5 11" id="KW-0444">Lipid biosynthesis</keyword>
<protein>
    <recommendedName>
        <fullName evidence="4 11">Lipid-A-disaccharide synthase</fullName>
        <ecNumber evidence="3 11">2.4.1.182</ecNumber>
    </recommendedName>
</protein>
<comment type="pathway">
    <text evidence="11">Bacterial outer membrane biogenesis; LPS lipid A biosynthesis.</text>
</comment>
<evidence type="ECO:0000256" key="9">
    <source>
        <dbReference type="ARBA" id="ARBA00023098"/>
    </source>
</evidence>
<evidence type="ECO:0000256" key="3">
    <source>
        <dbReference type="ARBA" id="ARBA00012687"/>
    </source>
</evidence>
<evidence type="ECO:0000313" key="12">
    <source>
        <dbReference type="EMBL" id="MDT0497253.1"/>
    </source>
</evidence>
<comment type="function">
    <text evidence="1 11">Condensation of UDP-2,3-diacylglucosamine and 2,3-diacylglucosamine-1-phosphate to form lipid A disaccharide, a precursor of lipid A, a phosphorylated glycolipid that anchors the lipopolysaccharide to the outer membrane of the cell.</text>
</comment>
<evidence type="ECO:0000313" key="13">
    <source>
        <dbReference type="Proteomes" id="UP001254608"/>
    </source>
</evidence>
<proteinExistence type="inferred from homology"/>
<dbReference type="HAMAP" id="MF_00392">
    <property type="entry name" value="LpxB"/>
    <property type="match status" value="1"/>
</dbReference>
<dbReference type="Pfam" id="PF02684">
    <property type="entry name" value="LpxB"/>
    <property type="match status" value="1"/>
</dbReference>
<name>A0ABU2WHA2_9GAMM</name>
<evidence type="ECO:0000256" key="6">
    <source>
        <dbReference type="ARBA" id="ARBA00022556"/>
    </source>
</evidence>
<gene>
    <name evidence="11 12" type="primary">lpxB</name>
    <name evidence="12" type="ORF">RM530_07725</name>
</gene>
<keyword evidence="7 11" id="KW-0328">Glycosyltransferase</keyword>
<comment type="caution">
    <text evidence="12">The sequence shown here is derived from an EMBL/GenBank/DDBJ whole genome shotgun (WGS) entry which is preliminary data.</text>
</comment>
<dbReference type="Proteomes" id="UP001254608">
    <property type="component" value="Unassembled WGS sequence"/>
</dbReference>
<organism evidence="12 13">
    <name type="scientific">Banduia mediterranea</name>
    <dbReference type="NCBI Taxonomy" id="3075609"/>
    <lineage>
        <taxon>Bacteria</taxon>
        <taxon>Pseudomonadati</taxon>
        <taxon>Pseudomonadota</taxon>
        <taxon>Gammaproteobacteria</taxon>
        <taxon>Nevskiales</taxon>
        <taxon>Algiphilaceae</taxon>
        <taxon>Banduia</taxon>
    </lineage>
</organism>
<evidence type="ECO:0000256" key="8">
    <source>
        <dbReference type="ARBA" id="ARBA00022679"/>
    </source>
</evidence>
<comment type="catalytic activity">
    <reaction evidence="10 11">
        <text>a lipid X + a UDP-2-N,3-O-bis[(3R)-3-hydroxyacyl]-alpha-D-glucosamine = a lipid A disaccharide + UDP + H(+)</text>
        <dbReference type="Rhea" id="RHEA:67828"/>
        <dbReference type="ChEBI" id="CHEBI:15378"/>
        <dbReference type="ChEBI" id="CHEBI:58223"/>
        <dbReference type="ChEBI" id="CHEBI:137748"/>
        <dbReference type="ChEBI" id="CHEBI:176338"/>
        <dbReference type="ChEBI" id="CHEBI:176343"/>
        <dbReference type="EC" id="2.4.1.182"/>
    </reaction>
</comment>
<evidence type="ECO:0000256" key="5">
    <source>
        <dbReference type="ARBA" id="ARBA00022516"/>
    </source>
</evidence>
<keyword evidence="6 11" id="KW-0441">Lipid A biosynthesis</keyword>
<keyword evidence="8 11" id="KW-0808">Transferase</keyword>
<dbReference type="NCBIfam" id="TIGR00215">
    <property type="entry name" value="lpxB"/>
    <property type="match status" value="1"/>
</dbReference>
<accession>A0ABU2WHA2</accession>
<evidence type="ECO:0000256" key="4">
    <source>
        <dbReference type="ARBA" id="ARBA00020902"/>
    </source>
</evidence>
<dbReference type="EC" id="2.4.1.182" evidence="3 11"/>
<evidence type="ECO:0000256" key="10">
    <source>
        <dbReference type="ARBA" id="ARBA00048975"/>
    </source>
</evidence>
<evidence type="ECO:0000256" key="7">
    <source>
        <dbReference type="ARBA" id="ARBA00022676"/>
    </source>
</evidence>
<dbReference type="SUPFAM" id="SSF53756">
    <property type="entry name" value="UDP-Glycosyltransferase/glycogen phosphorylase"/>
    <property type="match status" value="1"/>
</dbReference>